<evidence type="ECO:0000256" key="3">
    <source>
        <dbReference type="ARBA" id="ARBA00005189"/>
    </source>
</evidence>
<dbReference type="NCBIfam" id="TIGR00231">
    <property type="entry name" value="small_GTP"/>
    <property type="match status" value="1"/>
</dbReference>
<dbReference type="GO" id="GO:1990904">
    <property type="term" value="C:ribonucleoprotein complex"/>
    <property type="evidence" value="ECO:0007669"/>
    <property type="project" value="UniProtKB-KW"/>
</dbReference>
<comment type="similarity">
    <text evidence="6">Belongs to the small GTPase superfamily. Arf family.</text>
</comment>
<feature type="region of interest" description="Disordered" evidence="25">
    <location>
        <begin position="658"/>
        <end position="690"/>
    </location>
</feature>
<dbReference type="GO" id="GO:0005840">
    <property type="term" value="C:ribosome"/>
    <property type="evidence" value="ECO:0007669"/>
    <property type="project" value="UniProtKB-KW"/>
</dbReference>
<dbReference type="NCBIfam" id="TIGR00163">
    <property type="entry name" value="PS_decarb"/>
    <property type="match status" value="1"/>
</dbReference>
<feature type="transmembrane region" description="Helical" evidence="26">
    <location>
        <begin position="155"/>
        <end position="172"/>
    </location>
</feature>
<organism evidence="29 30">
    <name type="scientific">Wallemia mellicola</name>
    <dbReference type="NCBI Taxonomy" id="1708541"/>
    <lineage>
        <taxon>Eukaryota</taxon>
        <taxon>Fungi</taxon>
        <taxon>Dikarya</taxon>
        <taxon>Basidiomycota</taxon>
        <taxon>Wallemiomycotina</taxon>
        <taxon>Wallemiomycetes</taxon>
        <taxon>Wallemiales</taxon>
        <taxon>Wallemiaceae</taxon>
        <taxon>Wallemia</taxon>
    </lineage>
</organism>
<dbReference type="PRINTS" id="PR00348">
    <property type="entry name" value="UBIQUITIN"/>
</dbReference>
<accession>A0A4T0LWY3</accession>
<gene>
    <name evidence="29" type="ORF">E3Q22_04175</name>
</gene>
<evidence type="ECO:0000256" key="9">
    <source>
        <dbReference type="ARBA" id="ARBA00022499"/>
    </source>
</evidence>
<keyword evidence="21" id="KW-0670">Pyruvate</keyword>
<feature type="region of interest" description="Disordered" evidence="25">
    <location>
        <begin position="828"/>
        <end position="901"/>
    </location>
</feature>
<dbReference type="Gene3D" id="3.40.50.300">
    <property type="entry name" value="P-loop containing nucleotide triphosphate hydrolases"/>
    <property type="match status" value="1"/>
</dbReference>
<evidence type="ECO:0000256" key="19">
    <source>
        <dbReference type="ARBA" id="ARBA00023264"/>
    </source>
</evidence>
<dbReference type="InterPro" id="IPR006689">
    <property type="entry name" value="Small_GTPase_ARF/SAR"/>
</dbReference>
<dbReference type="InterPro" id="IPR019956">
    <property type="entry name" value="Ubiquitin_dom"/>
</dbReference>
<dbReference type="SMART" id="SM00177">
    <property type="entry name" value="ARF"/>
    <property type="match status" value="1"/>
</dbReference>
<dbReference type="SUPFAM" id="SSF52540">
    <property type="entry name" value="P-loop containing nucleoside triphosphate hydrolases"/>
    <property type="match status" value="1"/>
</dbReference>
<dbReference type="Gene3D" id="6.20.50.150">
    <property type="match status" value="1"/>
</dbReference>
<dbReference type="SUPFAM" id="SSF54236">
    <property type="entry name" value="Ubiquitin-like"/>
    <property type="match status" value="1"/>
</dbReference>
<dbReference type="GO" id="GO:0003735">
    <property type="term" value="F:structural constituent of ribosome"/>
    <property type="evidence" value="ECO:0007669"/>
    <property type="project" value="InterPro"/>
</dbReference>
<dbReference type="PROSITE" id="PS50053">
    <property type="entry name" value="UBIQUITIN_2"/>
    <property type="match status" value="1"/>
</dbReference>
<feature type="domain" description="Ubiquitin-like" evidence="28">
    <location>
        <begin position="1"/>
        <end position="76"/>
    </location>
</feature>
<dbReference type="GO" id="GO:0003924">
    <property type="term" value="F:GTPase activity"/>
    <property type="evidence" value="ECO:0007669"/>
    <property type="project" value="InterPro"/>
</dbReference>
<dbReference type="PROSITE" id="PS00299">
    <property type="entry name" value="UBIQUITIN_1"/>
    <property type="match status" value="1"/>
</dbReference>
<evidence type="ECO:0000256" key="23">
    <source>
        <dbReference type="PIRSR" id="PIRSR606689-1"/>
    </source>
</evidence>
<dbReference type="GO" id="GO:0006412">
    <property type="term" value="P:translation"/>
    <property type="evidence" value="ECO:0007669"/>
    <property type="project" value="InterPro"/>
</dbReference>
<evidence type="ECO:0000256" key="22">
    <source>
        <dbReference type="ARBA" id="ARBA00024326"/>
    </source>
</evidence>
<evidence type="ECO:0000256" key="1">
    <source>
        <dbReference type="ARBA" id="ARBA00001928"/>
    </source>
</evidence>
<dbReference type="FunFam" id="3.10.20.90:FF:000008">
    <property type="entry name" value="Ubiquitin-40S ribosomal protein S27a"/>
    <property type="match status" value="1"/>
</dbReference>
<evidence type="ECO:0000259" key="27">
    <source>
        <dbReference type="PROSITE" id="PS50003"/>
    </source>
</evidence>
<evidence type="ECO:0000256" key="20">
    <source>
        <dbReference type="ARBA" id="ARBA00023274"/>
    </source>
</evidence>
<comment type="caution">
    <text evidence="29">The sequence shown here is derived from an EMBL/GenBank/DDBJ whole genome shotgun (WGS) entry which is preliminary data.</text>
</comment>
<keyword evidence="8" id="KW-0963">Cytoplasm</keyword>
<dbReference type="InterPro" id="IPR038582">
    <property type="entry name" value="Ribosomal_eS31_euk-type_sf"/>
</dbReference>
<feature type="compositionally biased region" description="Polar residues" evidence="25">
    <location>
        <begin position="739"/>
        <end position="754"/>
    </location>
</feature>
<evidence type="ECO:0000256" key="15">
    <source>
        <dbReference type="ARBA" id="ARBA00023098"/>
    </source>
</evidence>
<sequence length="1108" mass="124200">MQVFVKTLTGKTITLEVESQDTIDNVKTKIQDKEGIPPDQQRLIFAGKQLEDGRTLSDYNIQKESTLHLVLRLRGGGKKRKKKVYTTPKKIKHKRRKVKMSILKYYKVESDGKVKRLRRECPAPECGAGVFMAWHHDRQYCDRLKMAWKDTPTKWYPLPIGIGAVLIAFLSIKNRKFRSLAGVFFYRKLKPGVRPIADSSLVSPADGTLLHFGSIENEQVEQVKGVTYSLDALLGLSNLSKPSDLIPFNNENEEHEHVAHTDFANVNGIEYSLDQLLGEQEKEGSTQDAAIEHDLSAAAISHDAKVAKELGEQAVQMNNFKKSYPAVKPGNKLFFSVIYLAPGDYHRFHSPTAWVAEKRRHFAGDLFSVSPWMAKRLQNLMTPVGATNVGSIILNFDKDLRTNVGRRPPRTGAYKEASYENASRVLKGQPLQPGEEIGGFCLGSTIVLVFEAPKDYKFRGKPGDKLKMAFSSILSIFSKKEYKLVVIGLDNADDMHPSDRQQGEVIATAPTVGSNLEQFEYKNLKFALWDIGGQQQLRSTWSAYYNQAKAVILVVDSCEPDRLSVVKEELHRACQDEQLKDALLLVWANKQDRKDQASTPAEISSKLELTALKDRQWSIFPCSALTGDGLSEGLDWLTERINYISCFHSTMSAVDTLNTAPAAPPTPQEVHRKLSMTSAPPKSDDNLNDSFKKSQRRLSQSILEPLQDSPPSPTFSKHPYLSADDEAEGDLVSEDEASVSGTNMATQVNTSSEPPINEDNILRNGYLEKKGGGHHKEYRLLRLIDVNVIHTCVEVDVAISRADMESWIEAINLARKLMRDQLSLQTSFPHNDESTTQLSPINIPVSPSVHRRTSLSSTQASPHRVDRPFEQSGFSLPTDGGESPNDRDSSDDDDDYHGILSPTDPNKVILTGYLMKLSKRKAWRKRYWILTSDKLSYARSHMDKPQRHIPLSKILDSLEAEEHVSSPEGTEQREHKFKVLTVKRTFILSAQSEEEEIRWLSALQTLLAHKRGLPVSDITASPMSSANNPQYLGPPPPHVTTQPPTPQTHKLVDVPEEESSAEVLVNEEDQDDNNNTRHKRTRSGTVEARAAVDAVTKRYHPEDKDKGN</sequence>
<feature type="region of interest" description="Disordered" evidence="25">
    <location>
        <begin position="703"/>
        <end position="759"/>
    </location>
</feature>
<keyword evidence="24" id="KW-0460">Magnesium</keyword>
<keyword evidence="13" id="KW-0862">Zinc</keyword>
<dbReference type="GO" id="GO:0004609">
    <property type="term" value="F:phosphatidylserine decarboxylase activity"/>
    <property type="evidence" value="ECO:0007669"/>
    <property type="project" value="UniProtKB-EC"/>
</dbReference>
<keyword evidence="26" id="KW-0812">Transmembrane</keyword>
<dbReference type="InterPro" id="IPR001849">
    <property type="entry name" value="PH_domain"/>
</dbReference>
<evidence type="ECO:0000256" key="7">
    <source>
        <dbReference type="ARBA" id="ARBA00012243"/>
    </source>
</evidence>
<feature type="compositionally biased region" description="Polar residues" evidence="25">
    <location>
        <begin position="828"/>
        <end position="840"/>
    </location>
</feature>
<dbReference type="SUPFAM" id="SSF57829">
    <property type="entry name" value="Zn-binding ribosomal proteins"/>
    <property type="match status" value="1"/>
</dbReference>
<feature type="domain" description="PH" evidence="27">
    <location>
        <begin position="907"/>
        <end position="1008"/>
    </location>
</feature>
<evidence type="ECO:0000256" key="24">
    <source>
        <dbReference type="PIRSR" id="PIRSR606689-2"/>
    </source>
</evidence>
<evidence type="ECO:0000259" key="28">
    <source>
        <dbReference type="PROSITE" id="PS50053"/>
    </source>
</evidence>
<dbReference type="InterPro" id="IPR029071">
    <property type="entry name" value="Ubiquitin-like_domsf"/>
</dbReference>
<dbReference type="SUPFAM" id="SSF50729">
    <property type="entry name" value="PH domain-like"/>
    <property type="match status" value="2"/>
</dbReference>
<evidence type="ECO:0000256" key="16">
    <source>
        <dbReference type="ARBA" id="ARBA00023134"/>
    </source>
</evidence>
<dbReference type="InterPro" id="IPR019954">
    <property type="entry name" value="Ubiquitin_CS"/>
</dbReference>
<evidence type="ECO:0000256" key="10">
    <source>
        <dbReference type="ARBA" id="ARBA00022516"/>
    </source>
</evidence>
<keyword evidence="11 23" id="KW-0547">Nucleotide-binding</keyword>
<keyword evidence="15" id="KW-0443">Lipid metabolism</keyword>
<dbReference type="GO" id="GO:0031386">
    <property type="term" value="F:protein tag activity"/>
    <property type="evidence" value="ECO:0007669"/>
    <property type="project" value="UniProtKB-ARBA"/>
</dbReference>
<feature type="compositionally biased region" description="Acidic residues" evidence="25">
    <location>
        <begin position="723"/>
        <end position="737"/>
    </location>
</feature>
<evidence type="ECO:0000256" key="21">
    <source>
        <dbReference type="ARBA" id="ARBA00023317"/>
    </source>
</evidence>
<dbReference type="InterPro" id="IPR027417">
    <property type="entry name" value="P-loop_NTPase"/>
</dbReference>
<keyword evidence="12" id="KW-0210">Decarboxylase</keyword>
<comment type="subcellular location">
    <subcellularLocation>
        <location evidence="2">Cytoplasm</location>
    </subcellularLocation>
</comment>
<feature type="compositionally biased region" description="Polar residues" evidence="25">
    <location>
        <begin position="1019"/>
        <end position="1030"/>
    </location>
</feature>
<evidence type="ECO:0000256" key="14">
    <source>
        <dbReference type="ARBA" id="ARBA00022980"/>
    </source>
</evidence>
<feature type="compositionally biased region" description="Basic and acidic residues" evidence="25">
    <location>
        <begin position="1095"/>
        <end position="1108"/>
    </location>
</feature>
<evidence type="ECO:0000313" key="29">
    <source>
        <dbReference type="EMBL" id="TIB74578.1"/>
    </source>
</evidence>
<dbReference type="InterPro" id="IPR011993">
    <property type="entry name" value="PH-like_dom_sf"/>
</dbReference>
<dbReference type="Gene3D" id="2.30.29.30">
    <property type="entry name" value="Pleckstrin-homology domain (PH domain)/Phosphotyrosine-binding domain (PTB)"/>
    <property type="match status" value="1"/>
</dbReference>
<evidence type="ECO:0000256" key="25">
    <source>
        <dbReference type="SAM" id="MobiDB-lite"/>
    </source>
</evidence>
<dbReference type="EC" id="4.1.1.65" evidence="7"/>
<evidence type="ECO:0000256" key="11">
    <source>
        <dbReference type="ARBA" id="ARBA00022741"/>
    </source>
</evidence>
<comment type="similarity">
    <text evidence="5">In the C-terminal section; belongs to the eukaryotic ribosomal protein eS31 family.</text>
</comment>
<dbReference type="Pfam" id="PF01599">
    <property type="entry name" value="Ribosomal_S27"/>
    <property type="match status" value="1"/>
</dbReference>
<keyword evidence="20" id="KW-0687">Ribonucleoprotein</keyword>
<evidence type="ECO:0000256" key="5">
    <source>
        <dbReference type="ARBA" id="ARBA00009891"/>
    </source>
</evidence>
<dbReference type="GO" id="GO:0006646">
    <property type="term" value="P:phosphatidylethanolamine biosynthetic process"/>
    <property type="evidence" value="ECO:0007669"/>
    <property type="project" value="UniProtKB-UniPathway"/>
</dbReference>
<keyword evidence="24" id="KW-0479">Metal-binding</keyword>
<keyword evidence="18" id="KW-0456">Lyase</keyword>
<feature type="compositionally biased region" description="Pro residues" evidence="25">
    <location>
        <begin position="1032"/>
        <end position="1046"/>
    </location>
</feature>
<dbReference type="PANTHER" id="PTHR10067">
    <property type="entry name" value="PHOSPHATIDYLSERINE DECARBOXYLASE"/>
    <property type="match status" value="1"/>
</dbReference>
<dbReference type="PROSITE" id="PS51417">
    <property type="entry name" value="ARF"/>
    <property type="match status" value="1"/>
</dbReference>
<comment type="similarity">
    <text evidence="4">In the N-terminal section; belongs to the ubiquitin family.</text>
</comment>
<dbReference type="PANTHER" id="PTHR10067:SF6">
    <property type="entry name" value="PHOSPHATIDYLSERINE DECARBOXYLASE PROENZYME, MITOCHONDRIAL"/>
    <property type="match status" value="1"/>
</dbReference>
<dbReference type="Pfam" id="PF02666">
    <property type="entry name" value="PS_Dcarbxylase"/>
    <property type="match status" value="2"/>
</dbReference>
<dbReference type="Pfam" id="PF00025">
    <property type="entry name" value="Arf"/>
    <property type="match status" value="1"/>
</dbReference>
<dbReference type="Gene3D" id="3.10.20.90">
    <property type="entry name" value="Phosphatidylinositol 3-kinase Catalytic Subunit, Chain A, domain 1"/>
    <property type="match status" value="1"/>
</dbReference>
<feature type="binding site" evidence="23">
    <location>
        <begin position="589"/>
        <end position="592"/>
    </location>
    <ligand>
        <name>GTP</name>
        <dbReference type="ChEBI" id="CHEBI:37565"/>
    </ligand>
</feature>
<dbReference type="PROSITE" id="PS50003">
    <property type="entry name" value="PH_DOMAIN"/>
    <property type="match status" value="1"/>
</dbReference>
<dbReference type="GO" id="GO:0005525">
    <property type="term" value="F:GTP binding"/>
    <property type="evidence" value="ECO:0007669"/>
    <property type="project" value="UniProtKB-KW"/>
</dbReference>
<keyword evidence="26" id="KW-1133">Transmembrane helix</keyword>
<dbReference type="InterPro" id="IPR002906">
    <property type="entry name" value="Ribosomal_eS31"/>
</dbReference>
<evidence type="ECO:0000256" key="6">
    <source>
        <dbReference type="ARBA" id="ARBA00010290"/>
    </source>
</evidence>
<dbReference type="EMBL" id="SPRC01000073">
    <property type="protein sequence ID" value="TIB74578.1"/>
    <property type="molecule type" value="Genomic_DNA"/>
</dbReference>
<feature type="binding site" evidence="24">
    <location>
        <position position="511"/>
    </location>
    <ligand>
        <name>Mg(2+)</name>
        <dbReference type="ChEBI" id="CHEBI:18420"/>
    </ligand>
</feature>
<dbReference type="SMART" id="SM00178">
    <property type="entry name" value="SAR"/>
    <property type="match status" value="1"/>
</dbReference>
<keyword evidence="16 23" id="KW-0342">GTP-binding</keyword>
<keyword evidence="10" id="KW-0444">Lipid biosynthesis</keyword>
<dbReference type="SMART" id="SM00213">
    <property type="entry name" value="UBQ"/>
    <property type="match status" value="1"/>
</dbReference>
<dbReference type="InterPro" id="IPR011332">
    <property type="entry name" value="Ribosomal_zn-bd"/>
</dbReference>
<dbReference type="InterPro" id="IPR000626">
    <property type="entry name" value="Ubiquitin-like_dom"/>
</dbReference>
<keyword evidence="19" id="KW-1208">Phospholipid metabolism</keyword>
<dbReference type="InterPro" id="IPR033177">
    <property type="entry name" value="PSD-B"/>
</dbReference>
<keyword evidence="26" id="KW-0472">Membrane</keyword>
<dbReference type="CDD" id="cd01803">
    <property type="entry name" value="Ubl_ubiquitin"/>
    <property type="match status" value="1"/>
</dbReference>
<dbReference type="AlphaFoldDB" id="A0A4T0LWY3"/>
<dbReference type="GO" id="GO:0046872">
    <property type="term" value="F:metal ion binding"/>
    <property type="evidence" value="ECO:0007669"/>
    <property type="project" value="UniProtKB-KW"/>
</dbReference>
<evidence type="ECO:0000313" key="30">
    <source>
        <dbReference type="Proteomes" id="UP000310685"/>
    </source>
</evidence>
<dbReference type="InterPro" id="IPR003817">
    <property type="entry name" value="PS_Dcarbxylase"/>
</dbReference>
<dbReference type="Pfam" id="PF00240">
    <property type="entry name" value="ubiquitin"/>
    <property type="match status" value="1"/>
</dbReference>
<comment type="cofactor">
    <cofactor evidence="1">
        <name>pyruvate</name>
        <dbReference type="ChEBI" id="CHEBI:15361"/>
    </cofactor>
</comment>
<feature type="binding site" evidence="23">
    <location>
        <position position="533"/>
    </location>
    <ligand>
        <name>GTP</name>
        <dbReference type="ChEBI" id="CHEBI:37565"/>
    </ligand>
</feature>
<comment type="pathway">
    <text evidence="22">Phospholipid metabolism; phosphatidylethanolamine biosynthesis.</text>
</comment>
<evidence type="ECO:0000256" key="12">
    <source>
        <dbReference type="ARBA" id="ARBA00022793"/>
    </source>
</evidence>
<evidence type="ECO:0000256" key="26">
    <source>
        <dbReference type="SAM" id="Phobius"/>
    </source>
</evidence>
<dbReference type="UniPathway" id="UPA00558"/>
<keyword evidence="17" id="KW-0594">Phospholipid biosynthesis</keyword>
<dbReference type="FunFam" id="3.40.50.300:FF:001166">
    <property type="entry name" value="ADP-ribosylation factor D"/>
    <property type="match status" value="1"/>
</dbReference>
<feature type="compositionally biased region" description="Acidic residues" evidence="25">
    <location>
        <begin position="1054"/>
        <end position="1072"/>
    </location>
</feature>
<evidence type="ECO:0000256" key="13">
    <source>
        <dbReference type="ARBA" id="ARBA00022833"/>
    </source>
</evidence>
<keyword evidence="9" id="KW-1017">Isopeptide bond</keyword>
<comment type="pathway">
    <text evidence="3">Lipid metabolism.</text>
</comment>
<evidence type="ECO:0000256" key="2">
    <source>
        <dbReference type="ARBA" id="ARBA00004496"/>
    </source>
</evidence>
<evidence type="ECO:0000256" key="4">
    <source>
        <dbReference type="ARBA" id="ARBA00008373"/>
    </source>
</evidence>
<evidence type="ECO:0000256" key="18">
    <source>
        <dbReference type="ARBA" id="ARBA00023239"/>
    </source>
</evidence>
<keyword evidence="14" id="KW-0689">Ribosomal protein</keyword>
<proteinExistence type="inferred from homology"/>
<dbReference type="Pfam" id="PF00169">
    <property type="entry name" value="PH"/>
    <property type="match status" value="1"/>
</dbReference>
<evidence type="ECO:0000256" key="8">
    <source>
        <dbReference type="ARBA" id="ARBA00022490"/>
    </source>
</evidence>
<dbReference type="GO" id="GO:0005739">
    <property type="term" value="C:mitochondrion"/>
    <property type="evidence" value="ECO:0007669"/>
    <property type="project" value="TreeGrafter"/>
</dbReference>
<dbReference type="SMART" id="SM01402">
    <property type="entry name" value="Ribosomal_S27"/>
    <property type="match status" value="1"/>
</dbReference>
<feature type="region of interest" description="Disordered" evidence="25">
    <location>
        <begin position="1019"/>
        <end position="1108"/>
    </location>
</feature>
<dbReference type="InterPro" id="IPR005225">
    <property type="entry name" value="Small_GTP-bd"/>
</dbReference>
<dbReference type="Proteomes" id="UP000310685">
    <property type="component" value="Unassembled WGS sequence"/>
</dbReference>
<name>A0A4T0LWY3_9BASI</name>
<dbReference type="SMART" id="SM00233">
    <property type="entry name" value="PH"/>
    <property type="match status" value="1"/>
</dbReference>
<protein>
    <recommendedName>
        <fullName evidence="7">phosphatidylserine decarboxylase</fullName>
        <ecNumber evidence="7">4.1.1.65</ecNumber>
    </recommendedName>
</protein>
<evidence type="ECO:0000256" key="17">
    <source>
        <dbReference type="ARBA" id="ARBA00023209"/>
    </source>
</evidence>
<reference evidence="29 30" key="1">
    <citation type="submission" date="2019-03" db="EMBL/GenBank/DDBJ databases">
        <title>Sequencing 25 genomes of Wallemia mellicola.</title>
        <authorList>
            <person name="Gostincar C."/>
        </authorList>
    </citation>
    <scope>NUCLEOTIDE SEQUENCE [LARGE SCALE GENOMIC DNA]</scope>
    <source>
        <strain evidence="29 30">EXF-6152</strain>
    </source>
</reference>